<feature type="transmembrane region" description="Helical" evidence="5">
    <location>
        <begin position="217"/>
        <end position="236"/>
    </location>
</feature>
<evidence type="ECO:0000256" key="2">
    <source>
        <dbReference type="ARBA" id="ARBA00022692"/>
    </source>
</evidence>
<keyword evidence="2 5" id="KW-0812">Transmembrane</keyword>
<organism evidence="7 8">
    <name type="scientific">Conexibacter arvalis</name>
    <dbReference type="NCBI Taxonomy" id="912552"/>
    <lineage>
        <taxon>Bacteria</taxon>
        <taxon>Bacillati</taxon>
        <taxon>Actinomycetota</taxon>
        <taxon>Thermoleophilia</taxon>
        <taxon>Solirubrobacterales</taxon>
        <taxon>Conexibacteraceae</taxon>
        <taxon>Conexibacter</taxon>
    </lineage>
</organism>
<feature type="transmembrane region" description="Helical" evidence="5">
    <location>
        <begin position="98"/>
        <end position="120"/>
    </location>
</feature>
<dbReference type="GO" id="GO:0016020">
    <property type="term" value="C:membrane"/>
    <property type="evidence" value="ECO:0007669"/>
    <property type="project" value="UniProtKB-SubCell"/>
</dbReference>
<dbReference type="PANTHER" id="PTHR43229:SF2">
    <property type="entry name" value="NODULATION PROTEIN J"/>
    <property type="match status" value="1"/>
</dbReference>
<keyword evidence="3 5" id="KW-1133">Transmembrane helix</keyword>
<keyword evidence="4 5" id="KW-0472">Membrane</keyword>
<dbReference type="Pfam" id="PF12698">
    <property type="entry name" value="ABC2_membrane_3"/>
    <property type="match status" value="1"/>
</dbReference>
<dbReference type="AlphaFoldDB" id="A0A840I7C3"/>
<protein>
    <submittedName>
        <fullName evidence="7">ABC-2 type transport system permease protein</fullName>
    </submittedName>
</protein>
<accession>A0A840I7C3</accession>
<feature type="transmembrane region" description="Helical" evidence="5">
    <location>
        <begin position="54"/>
        <end position="77"/>
    </location>
</feature>
<comment type="subcellular location">
    <subcellularLocation>
        <location evidence="1">Membrane</location>
        <topology evidence="1">Multi-pass membrane protein</topology>
    </subcellularLocation>
</comment>
<dbReference type="InterPro" id="IPR013525">
    <property type="entry name" value="ABC2_TM"/>
</dbReference>
<evidence type="ECO:0000259" key="6">
    <source>
        <dbReference type="Pfam" id="PF12698"/>
    </source>
</evidence>
<evidence type="ECO:0000256" key="3">
    <source>
        <dbReference type="ARBA" id="ARBA00022989"/>
    </source>
</evidence>
<feature type="domain" description="ABC-2 type transporter transmembrane" evidence="6">
    <location>
        <begin position="54"/>
        <end position="233"/>
    </location>
</feature>
<evidence type="ECO:0000256" key="1">
    <source>
        <dbReference type="ARBA" id="ARBA00004141"/>
    </source>
</evidence>
<evidence type="ECO:0000313" key="8">
    <source>
        <dbReference type="Proteomes" id="UP000585272"/>
    </source>
</evidence>
<evidence type="ECO:0000256" key="5">
    <source>
        <dbReference type="SAM" id="Phobius"/>
    </source>
</evidence>
<proteinExistence type="predicted"/>
<dbReference type="RefSeq" id="WP_183338350.1">
    <property type="nucleotide sequence ID" value="NZ_JACHNU010000001.1"/>
</dbReference>
<comment type="caution">
    <text evidence="7">The sequence shown here is derived from an EMBL/GenBank/DDBJ whole genome shotgun (WGS) entry which is preliminary data.</text>
</comment>
<dbReference type="InterPro" id="IPR051784">
    <property type="entry name" value="Nod_factor_ABC_transporter"/>
</dbReference>
<reference evidence="7 8" key="1">
    <citation type="submission" date="2020-08" db="EMBL/GenBank/DDBJ databases">
        <title>Genomic Encyclopedia of Archaeal and Bacterial Type Strains, Phase II (KMG-II): from individual species to whole genera.</title>
        <authorList>
            <person name="Goeker M."/>
        </authorList>
    </citation>
    <scope>NUCLEOTIDE SEQUENCE [LARGE SCALE GENOMIC DNA]</scope>
    <source>
        <strain evidence="7 8">DSM 23288</strain>
    </source>
</reference>
<gene>
    <name evidence="7" type="ORF">BDZ31_000330</name>
</gene>
<dbReference type="Proteomes" id="UP000585272">
    <property type="component" value="Unassembled WGS sequence"/>
</dbReference>
<evidence type="ECO:0000313" key="7">
    <source>
        <dbReference type="EMBL" id="MBB4660757.1"/>
    </source>
</evidence>
<evidence type="ECO:0000256" key="4">
    <source>
        <dbReference type="ARBA" id="ARBA00023136"/>
    </source>
</evidence>
<sequence length="243" mass="25753">MTLTYLRYELLRTVRNGRFFVFSLGIPLIIYVAIAGPNANEENFEGLGLSVPLYYMVGIAGFGAMMATISCGGRIAAERSVGWNRQLRITPLKAPVYLGAKVATAYAMALLTIVLLYAAGFALGVRLPVGEWVAMTALMLVGLVPFAALGVTLGHLLTADSIGPVMGGVTSLLALLGGTWFPITSGAMLDIARCLPSYWLVQASHVGVGGDGWSAQGWAVVAAWSVVLTALAVRAYRRDTVRV</sequence>
<feature type="transmembrane region" description="Helical" evidence="5">
    <location>
        <begin position="132"/>
        <end position="153"/>
    </location>
</feature>
<feature type="transmembrane region" description="Helical" evidence="5">
    <location>
        <begin position="17"/>
        <end position="34"/>
    </location>
</feature>
<dbReference type="PANTHER" id="PTHR43229">
    <property type="entry name" value="NODULATION PROTEIN J"/>
    <property type="match status" value="1"/>
</dbReference>
<name>A0A840I7C3_9ACTN</name>
<keyword evidence="8" id="KW-1185">Reference proteome</keyword>
<feature type="transmembrane region" description="Helical" evidence="5">
    <location>
        <begin position="165"/>
        <end position="183"/>
    </location>
</feature>
<dbReference type="EMBL" id="JACHNU010000001">
    <property type="protein sequence ID" value="MBB4660757.1"/>
    <property type="molecule type" value="Genomic_DNA"/>
</dbReference>
<dbReference type="GO" id="GO:0140359">
    <property type="term" value="F:ABC-type transporter activity"/>
    <property type="evidence" value="ECO:0007669"/>
    <property type="project" value="InterPro"/>
</dbReference>